<evidence type="ECO:0000256" key="7">
    <source>
        <dbReference type="ARBA" id="ARBA00022840"/>
    </source>
</evidence>
<evidence type="ECO:0000313" key="16">
    <source>
        <dbReference type="Proteomes" id="UP001157418"/>
    </source>
</evidence>
<organism evidence="15 16">
    <name type="scientific">Lactuca virosa</name>
    <dbReference type="NCBI Taxonomy" id="75947"/>
    <lineage>
        <taxon>Eukaryota</taxon>
        <taxon>Viridiplantae</taxon>
        <taxon>Streptophyta</taxon>
        <taxon>Embryophyta</taxon>
        <taxon>Tracheophyta</taxon>
        <taxon>Spermatophyta</taxon>
        <taxon>Magnoliopsida</taxon>
        <taxon>eudicotyledons</taxon>
        <taxon>Gunneridae</taxon>
        <taxon>Pentapetalae</taxon>
        <taxon>asterids</taxon>
        <taxon>campanulids</taxon>
        <taxon>Asterales</taxon>
        <taxon>Asteraceae</taxon>
        <taxon>Cichorioideae</taxon>
        <taxon>Cichorieae</taxon>
        <taxon>Lactucinae</taxon>
        <taxon>Lactuca</taxon>
    </lineage>
</organism>
<dbReference type="AlphaFoldDB" id="A0AAU9MY54"/>
<keyword evidence="7" id="KW-0067">ATP-binding</keyword>
<reference evidence="15 16" key="1">
    <citation type="submission" date="2022-01" db="EMBL/GenBank/DDBJ databases">
        <authorList>
            <person name="Xiong W."/>
            <person name="Schranz E."/>
        </authorList>
    </citation>
    <scope>NUCLEOTIDE SEQUENCE [LARGE SCALE GENOMIC DNA]</scope>
</reference>
<feature type="domain" description="Protein kinase" evidence="14">
    <location>
        <begin position="146"/>
        <end position="482"/>
    </location>
</feature>
<evidence type="ECO:0000256" key="8">
    <source>
        <dbReference type="ARBA" id="ARBA00023157"/>
    </source>
</evidence>
<evidence type="ECO:0000256" key="4">
    <source>
        <dbReference type="ARBA" id="ARBA00022729"/>
    </source>
</evidence>
<feature type="compositionally biased region" description="Pro residues" evidence="12">
    <location>
        <begin position="382"/>
        <end position="391"/>
    </location>
</feature>
<comment type="catalytic activity">
    <reaction evidence="11">
        <text>L-seryl-[protein] + ATP = O-phospho-L-seryl-[protein] + ADP + H(+)</text>
        <dbReference type="Rhea" id="RHEA:17989"/>
        <dbReference type="Rhea" id="RHEA-COMP:9863"/>
        <dbReference type="Rhea" id="RHEA-COMP:11604"/>
        <dbReference type="ChEBI" id="CHEBI:15378"/>
        <dbReference type="ChEBI" id="CHEBI:29999"/>
        <dbReference type="ChEBI" id="CHEBI:30616"/>
        <dbReference type="ChEBI" id="CHEBI:83421"/>
        <dbReference type="ChEBI" id="CHEBI:456216"/>
        <dbReference type="EC" id="2.7.11.1"/>
    </reaction>
</comment>
<feature type="compositionally biased region" description="Pro residues" evidence="12">
    <location>
        <begin position="333"/>
        <end position="348"/>
    </location>
</feature>
<keyword evidence="4" id="KW-0732">Signal</keyword>
<dbReference type="EC" id="2.7.11.1" evidence="1"/>
<dbReference type="Proteomes" id="UP001157418">
    <property type="component" value="Unassembled WGS sequence"/>
</dbReference>
<evidence type="ECO:0000256" key="11">
    <source>
        <dbReference type="ARBA" id="ARBA00048679"/>
    </source>
</evidence>
<dbReference type="SUPFAM" id="SSF56112">
    <property type="entry name" value="Protein kinase-like (PK-like)"/>
    <property type="match status" value="1"/>
</dbReference>
<evidence type="ECO:0000259" key="14">
    <source>
        <dbReference type="PROSITE" id="PS50011"/>
    </source>
</evidence>
<dbReference type="Pfam" id="PF07714">
    <property type="entry name" value="PK_Tyr_Ser-Thr"/>
    <property type="match status" value="1"/>
</dbReference>
<feature type="compositionally biased region" description="Low complexity" evidence="12">
    <location>
        <begin position="372"/>
        <end position="381"/>
    </location>
</feature>
<dbReference type="PANTHER" id="PTHR27002:SF932">
    <property type="entry name" value="RECEPTOR-LIKE SERINE_THREONINE-PROTEIN KINASE"/>
    <property type="match status" value="1"/>
</dbReference>
<dbReference type="EMBL" id="CAKMRJ010003334">
    <property type="protein sequence ID" value="CAH1430471.1"/>
    <property type="molecule type" value="Genomic_DNA"/>
</dbReference>
<dbReference type="GO" id="GO:0005524">
    <property type="term" value="F:ATP binding"/>
    <property type="evidence" value="ECO:0007669"/>
    <property type="project" value="UniProtKB-KW"/>
</dbReference>
<feature type="region of interest" description="Disordered" evidence="12">
    <location>
        <begin position="333"/>
        <end position="395"/>
    </location>
</feature>
<dbReference type="InterPro" id="IPR000719">
    <property type="entry name" value="Prot_kinase_dom"/>
</dbReference>
<dbReference type="GO" id="GO:0005886">
    <property type="term" value="C:plasma membrane"/>
    <property type="evidence" value="ECO:0007669"/>
    <property type="project" value="TreeGrafter"/>
</dbReference>
<evidence type="ECO:0000256" key="5">
    <source>
        <dbReference type="ARBA" id="ARBA00022741"/>
    </source>
</evidence>
<evidence type="ECO:0000256" key="1">
    <source>
        <dbReference type="ARBA" id="ARBA00012513"/>
    </source>
</evidence>
<keyword evidence="2" id="KW-0723">Serine/threonine-protein kinase</keyword>
<accession>A0AAU9MY54</accession>
<keyword evidence="3" id="KW-0808">Transferase</keyword>
<keyword evidence="5" id="KW-0547">Nucleotide-binding</keyword>
<evidence type="ECO:0000256" key="12">
    <source>
        <dbReference type="SAM" id="MobiDB-lite"/>
    </source>
</evidence>
<feature type="transmembrane region" description="Helical" evidence="13">
    <location>
        <begin position="76"/>
        <end position="97"/>
    </location>
</feature>
<gene>
    <name evidence="15" type="ORF">LVIROSA_LOCUS17244</name>
</gene>
<dbReference type="PROSITE" id="PS50011">
    <property type="entry name" value="PROTEIN_KINASE_DOM"/>
    <property type="match status" value="1"/>
</dbReference>
<name>A0AAU9MY54_9ASTR</name>
<dbReference type="InterPro" id="IPR011009">
    <property type="entry name" value="Kinase-like_dom_sf"/>
</dbReference>
<feature type="compositionally biased region" description="Polar residues" evidence="12">
    <location>
        <begin position="350"/>
        <end position="365"/>
    </location>
</feature>
<dbReference type="Gene3D" id="1.10.510.10">
    <property type="entry name" value="Transferase(Phosphotransferase) domain 1"/>
    <property type="match status" value="1"/>
</dbReference>
<protein>
    <recommendedName>
        <fullName evidence="1">non-specific serine/threonine protein kinase</fullName>
        <ecNumber evidence="1">2.7.11.1</ecNumber>
    </recommendedName>
</protein>
<keyword evidence="13" id="KW-0472">Membrane</keyword>
<sequence length="540" mass="60778">MNEEIMKINQMQRKQNQVLIGRWNAANEDRITSAENEKKMRRESMLEYDDDQELYIRMSTSQLTESQFSFNKNKGVLAVVLSVSIAALLLSAVAYACRKKVKRLNKKGRGSRAPTLDKDHTSVQMESLDELPFFSLHKIAEATNNFNIDNKIGEGGFGPVYKGVLENGRVIAVKRLSETSHQGLDEFQNEVICIAKLQHQNLVKLLGYCIHGNERILIYEYMENKSLDSFLFDETKGSMLDWPRRFRIIHGNILLDSEMNPKISDFGLARKFVGQDAMARTKKVVETHGYISPEYAVHGRFSIKSDVFISVKCNFPPPTVPCTLCVPLAPTPPSNPQPPPPISTPSPQPDDTNFISSPQSTSSEDSLPDNPHPSSSSSPTSPHSPPSPPTHGHPMITRAKAGIFRPNHRADISYVHDQPLPSALFASRDPTHHSKAMGTTEWLRAMQSEIFGVVVLEIVSGKKNRGFSHEAHSDNLLGHNLLTIFSINNDHGDQRHPYLYLQLTHSPLPFRHQTPTPTMELLMTFSLLFLQRHLHIQTRI</sequence>
<evidence type="ECO:0000256" key="6">
    <source>
        <dbReference type="ARBA" id="ARBA00022777"/>
    </source>
</evidence>
<dbReference type="Gene3D" id="3.30.200.20">
    <property type="entry name" value="Phosphorylase Kinase, domain 1"/>
    <property type="match status" value="1"/>
</dbReference>
<evidence type="ECO:0000256" key="13">
    <source>
        <dbReference type="SAM" id="Phobius"/>
    </source>
</evidence>
<keyword evidence="6" id="KW-0418">Kinase</keyword>
<dbReference type="PANTHER" id="PTHR27002">
    <property type="entry name" value="RECEPTOR-LIKE SERINE/THREONINE-PROTEIN KINASE SD1-8"/>
    <property type="match status" value="1"/>
</dbReference>
<comment type="catalytic activity">
    <reaction evidence="10">
        <text>L-threonyl-[protein] + ATP = O-phospho-L-threonyl-[protein] + ADP + H(+)</text>
        <dbReference type="Rhea" id="RHEA:46608"/>
        <dbReference type="Rhea" id="RHEA-COMP:11060"/>
        <dbReference type="Rhea" id="RHEA-COMP:11605"/>
        <dbReference type="ChEBI" id="CHEBI:15378"/>
        <dbReference type="ChEBI" id="CHEBI:30013"/>
        <dbReference type="ChEBI" id="CHEBI:30616"/>
        <dbReference type="ChEBI" id="CHEBI:61977"/>
        <dbReference type="ChEBI" id="CHEBI:456216"/>
        <dbReference type="EC" id="2.7.11.1"/>
    </reaction>
</comment>
<keyword evidence="9" id="KW-0325">Glycoprotein</keyword>
<keyword evidence="13" id="KW-1133">Transmembrane helix</keyword>
<evidence type="ECO:0000256" key="2">
    <source>
        <dbReference type="ARBA" id="ARBA00022527"/>
    </source>
</evidence>
<evidence type="ECO:0000313" key="15">
    <source>
        <dbReference type="EMBL" id="CAH1430471.1"/>
    </source>
</evidence>
<keyword evidence="16" id="KW-1185">Reference proteome</keyword>
<evidence type="ECO:0000256" key="10">
    <source>
        <dbReference type="ARBA" id="ARBA00047899"/>
    </source>
</evidence>
<proteinExistence type="predicted"/>
<dbReference type="GO" id="GO:0004674">
    <property type="term" value="F:protein serine/threonine kinase activity"/>
    <property type="evidence" value="ECO:0007669"/>
    <property type="project" value="UniProtKB-KW"/>
</dbReference>
<keyword evidence="13" id="KW-0812">Transmembrane</keyword>
<dbReference type="FunFam" id="3.30.200.20:FF:000195">
    <property type="entry name" value="G-type lectin S-receptor-like serine/threonine-protein kinase"/>
    <property type="match status" value="1"/>
</dbReference>
<comment type="caution">
    <text evidence="15">The sequence shown here is derived from an EMBL/GenBank/DDBJ whole genome shotgun (WGS) entry which is preliminary data.</text>
</comment>
<keyword evidence="8" id="KW-1015">Disulfide bond</keyword>
<evidence type="ECO:0000256" key="3">
    <source>
        <dbReference type="ARBA" id="ARBA00022679"/>
    </source>
</evidence>
<dbReference type="Pfam" id="PF00069">
    <property type="entry name" value="Pkinase"/>
    <property type="match status" value="1"/>
</dbReference>
<evidence type="ECO:0000256" key="9">
    <source>
        <dbReference type="ARBA" id="ARBA00023180"/>
    </source>
</evidence>
<dbReference type="InterPro" id="IPR001245">
    <property type="entry name" value="Ser-Thr/Tyr_kinase_cat_dom"/>
</dbReference>